<evidence type="ECO:0000256" key="5">
    <source>
        <dbReference type="ARBA" id="ARBA00022801"/>
    </source>
</evidence>
<comment type="subunit">
    <text evidence="3">Homotetramer.</text>
</comment>
<evidence type="ECO:0000256" key="7">
    <source>
        <dbReference type="ARBA" id="ARBA00036696"/>
    </source>
</evidence>
<evidence type="ECO:0000256" key="3">
    <source>
        <dbReference type="ARBA" id="ARBA00011881"/>
    </source>
</evidence>
<dbReference type="SUPFAM" id="SSF51338">
    <property type="entry name" value="Composite domain of metallo-dependent hydrolases"/>
    <property type="match status" value="2"/>
</dbReference>
<dbReference type="EC" id="3.5.2.2" evidence="8"/>
<evidence type="ECO:0000256" key="10">
    <source>
        <dbReference type="ARBA" id="ARBA00074385"/>
    </source>
</evidence>
<accession>A0A7W9S6C1</accession>
<reference evidence="13 14" key="1">
    <citation type="submission" date="2020-08" db="EMBL/GenBank/DDBJ databases">
        <title>Genomic Encyclopedia of Type Strains, Phase IV (KMG-IV): sequencing the most valuable type-strain genomes for metagenomic binning, comparative biology and taxonomic classification.</title>
        <authorList>
            <person name="Goeker M."/>
        </authorList>
    </citation>
    <scope>NUCLEOTIDE SEQUENCE [LARGE SCALE GENOMIC DNA]</scope>
    <source>
        <strain evidence="13 14">DSM 11099</strain>
    </source>
</reference>
<dbReference type="FunFam" id="3.20.20.140:FF:000001">
    <property type="entry name" value="Dihydropyrimidinase like 3"/>
    <property type="match status" value="1"/>
</dbReference>
<dbReference type="CDD" id="cd01314">
    <property type="entry name" value="D-HYD"/>
    <property type="match status" value="1"/>
</dbReference>
<keyword evidence="5 13" id="KW-0378">Hydrolase</keyword>
<dbReference type="EMBL" id="JACHEU010000007">
    <property type="protein sequence ID" value="MBB6014635.1"/>
    <property type="molecule type" value="Genomic_DNA"/>
</dbReference>
<evidence type="ECO:0000259" key="12">
    <source>
        <dbReference type="Pfam" id="PF01979"/>
    </source>
</evidence>
<comment type="cofactor">
    <cofactor evidence="1">
        <name>Zn(2+)</name>
        <dbReference type="ChEBI" id="CHEBI:29105"/>
    </cofactor>
</comment>
<dbReference type="PANTHER" id="PTHR11647:SF1">
    <property type="entry name" value="COLLAPSIN RESPONSE MEDIATOR PROTEIN"/>
    <property type="match status" value="1"/>
</dbReference>
<dbReference type="InterPro" id="IPR032466">
    <property type="entry name" value="Metal_Hydrolase"/>
</dbReference>
<evidence type="ECO:0000256" key="2">
    <source>
        <dbReference type="ARBA" id="ARBA00008829"/>
    </source>
</evidence>
<dbReference type="GO" id="GO:0055086">
    <property type="term" value="P:nucleobase-containing small molecule metabolic process"/>
    <property type="evidence" value="ECO:0007669"/>
    <property type="project" value="UniProtKB-ARBA"/>
</dbReference>
<name>A0A7W9S6C1_9HYPH</name>
<keyword evidence="6" id="KW-0862">Zinc</keyword>
<comment type="caution">
    <text evidence="13">The sequence shown here is derived from an EMBL/GenBank/DDBJ whole genome shotgun (WGS) entry which is preliminary data.</text>
</comment>
<dbReference type="GO" id="GO:0005829">
    <property type="term" value="C:cytosol"/>
    <property type="evidence" value="ECO:0007669"/>
    <property type="project" value="TreeGrafter"/>
</dbReference>
<feature type="modified residue" description="N6-carboxylysine" evidence="11">
    <location>
        <position position="146"/>
    </location>
</feature>
<comment type="PTM">
    <text evidence="11">Carbamylation allows a single lysine to coordinate two divalent metal cations.</text>
</comment>
<dbReference type="GO" id="GO:0046872">
    <property type="term" value="F:metal ion binding"/>
    <property type="evidence" value="ECO:0007669"/>
    <property type="project" value="UniProtKB-KW"/>
</dbReference>
<gene>
    <name evidence="13" type="ORF">HNR59_004031</name>
</gene>
<evidence type="ECO:0000256" key="4">
    <source>
        <dbReference type="ARBA" id="ARBA00022723"/>
    </source>
</evidence>
<evidence type="ECO:0000256" key="9">
    <source>
        <dbReference type="ARBA" id="ARBA00054448"/>
    </source>
</evidence>
<dbReference type="GO" id="GO:0004157">
    <property type="term" value="F:dihydropyrimidinase activity"/>
    <property type="evidence" value="ECO:0007669"/>
    <property type="project" value="UniProtKB-EC"/>
</dbReference>
<comment type="catalytic activity">
    <reaction evidence="7">
        <text>5,6-dihydrouracil + H2O = 3-(carbamoylamino)propanoate + H(+)</text>
        <dbReference type="Rhea" id="RHEA:16121"/>
        <dbReference type="ChEBI" id="CHEBI:11892"/>
        <dbReference type="ChEBI" id="CHEBI:15377"/>
        <dbReference type="ChEBI" id="CHEBI:15378"/>
        <dbReference type="ChEBI" id="CHEBI:15901"/>
        <dbReference type="EC" id="3.5.2.2"/>
    </reaction>
</comment>
<dbReference type="NCBIfam" id="TIGR02033">
    <property type="entry name" value="D-hydantoinase"/>
    <property type="match status" value="1"/>
</dbReference>
<evidence type="ECO:0000256" key="1">
    <source>
        <dbReference type="ARBA" id="ARBA00001947"/>
    </source>
</evidence>
<dbReference type="PANTHER" id="PTHR11647">
    <property type="entry name" value="HYDRANTOINASE/DIHYDROPYRIMIDINASE FAMILY MEMBER"/>
    <property type="match status" value="1"/>
</dbReference>
<evidence type="ECO:0000256" key="11">
    <source>
        <dbReference type="PIRSR" id="PIRSR611778-50"/>
    </source>
</evidence>
<dbReference type="InterPro" id="IPR006680">
    <property type="entry name" value="Amidohydro-rel"/>
</dbReference>
<dbReference type="InterPro" id="IPR011059">
    <property type="entry name" value="Metal-dep_hydrolase_composite"/>
</dbReference>
<dbReference type="SUPFAM" id="SSF51556">
    <property type="entry name" value="Metallo-dependent hydrolases"/>
    <property type="match status" value="1"/>
</dbReference>
<dbReference type="Pfam" id="PF01979">
    <property type="entry name" value="Amidohydro_1"/>
    <property type="match status" value="1"/>
</dbReference>
<dbReference type="RefSeq" id="WP_183832963.1">
    <property type="nucleotide sequence ID" value="NZ_JACHEU010000007.1"/>
</dbReference>
<dbReference type="GO" id="GO:0072527">
    <property type="term" value="P:pyrimidine-containing compound metabolic process"/>
    <property type="evidence" value="ECO:0007669"/>
    <property type="project" value="UniProtKB-ARBA"/>
</dbReference>
<keyword evidence="14" id="KW-1185">Reference proteome</keyword>
<dbReference type="InterPro" id="IPR011778">
    <property type="entry name" value="Hydantoinase/dihydroPyrase"/>
</dbReference>
<comment type="similarity">
    <text evidence="2">Belongs to the metallo-dependent hydrolases superfamily. Hydantoinase/dihydropyrimidinase family.</text>
</comment>
<evidence type="ECO:0000256" key="6">
    <source>
        <dbReference type="ARBA" id="ARBA00022833"/>
    </source>
</evidence>
<comment type="function">
    <text evidence="9">Catalyzes the hydrolysis of dihydropyrimidines and of the structurally related DL-5-mono-substituted hydantoins, to produce N-carbamoyl-D-amino acids.</text>
</comment>
<proteinExistence type="inferred from homology"/>
<organism evidence="13 14">
    <name type="scientific">Aquamicrobium lusatiense</name>
    <dbReference type="NCBI Taxonomy" id="89772"/>
    <lineage>
        <taxon>Bacteria</taxon>
        <taxon>Pseudomonadati</taxon>
        <taxon>Pseudomonadota</taxon>
        <taxon>Alphaproteobacteria</taxon>
        <taxon>Hyphomicrobiales</taxon>
        <taxon>Phyllobacteriaceae</taxon>
        <taxon>Aquamicrobium</taxon>
    </lineage>
</organism>
<keyword evidence="4" id="KW-0479">Metal-binding</keyword>
<evidence type="ECO:0000313" key="13">
    <source>
        <dbReference type="EMBL" id="MBB6014635.1"/>
    </source>
</evidence>
<feature type="domain" description="Amidohydrolase-related" evidence="12">
    <location>
        <begin position="48"/>
        <end position="433"/>
    </location>
</feature>
<dbReference type="InterPro" id="IPR050378">
    <property type="entry name" value="Metallo-dep_Hydrolases_sf"/>
</dbReference>
<dbReference type="Gene3D" id="2.30.40.10">
    <property type="entry name" value="Urease, subunit C, domain 1"/>
    <property type="match status" value="1"/>
</dbReference>
<evidence type="ECO:0000256" key="8">
    <source>
        <dbReference type="ARBA" id="ARBA00039113"/>
    </source>
</evidence>
<sequence length="484" mass="52302">MSKVIKGGTIVAADRSYEADVLIEGETIAAIGPDLKGDEVIDAEGALIIPGGIDPHTHFEMPFMGTTTAETWESGTYAAVSGGTTMVVDFVIPGEDGLIAALDEWEERAARQACSDYSFHVSITGWSKKIFEEMETVVGRGVNTFKHFMAYKGALMVNDDEMFASFQRCAALGAIPFVHAENGDLVAAMQQKLMSSGLSGPEAHAYSRPPDVEGEAVNRAITIADAAGVPIYIVHVSCEQAHEAIRRAQHKGIRVYGEPLIQHLTLDESEYSNPDWAHAAQRVMSPPFRDARHQASLWAGLQSGSLHTVATDHAAFTMKQKLLGLNDFTKIPNGTGGVEDRLSMLWTTGVETGRLTPNEFVAVTSTNIAKILNIYPRKGAIVPGADADLVVWDPKTGKTISAANQKSIIDYNVFEGMKVSGLPRYTLSRGDVVWGEGVARAKPGRGKFIARQPFQAVNKALSTWKELTAPRAVTRSPEHMPIGV</sequence>
<dbReference type="Gene3D" id="3.20.20.140">
    <property type="entry name" value="Metal-dependent hydrolases"/>
    <property type="match status" value="1"/>
</dbReference>
<protein>
    <recommendedName>
        <fullName evidence="10">D-hydantoinase/dihydropyrimidinase</fullName>
        <ecNumber evidence="8">3.5.2.2</ecNumber>
    </recommendedName>
</protein>
<evidence type="ECO:0000313" key="14">
    <source>
        <dbReference type="Proteomes" id="UP000533306"/>
    </source>
</evidence>
<dbReference type="AlphaFoldDB" id="A0A7W9S6C1"/>
<dbReference type="Proteomes" id="UP000533306">
    <property type="component" value="Unassembled WGS sequence"/>
</dbReference>